<dbReference type="EMBL" id="BAVZ01000004">
    <property type="protein sequence ID" value="GAF07843.1"/>
    <property type="molecule type" value="Genomic_DNA"/>
</dbReference>
<dbReference type="GO" id="GO:0006352">
    <property type="term" value="P:DNA-templated transcription initiation"/>
    <property type="evidence" value="ECO:0007669"/>
    <property type="project" value="InterPro"/>
</dbReference>
<dbReference type="Proteomes" id="UP000019364">
    <property type="component" value="Unassembled WGS sequence"/>
</dbReference>
<keyword evidence="3" id="KW-1185">Reference proteome</keyword>
<gene>
    <name evidence="2" type="ORF">JCM16418_1874</name>
</gene>
<dbReference type="AlphaFoldDB" id="W7YJJ2"/>
<dbReference type="SUPFAM" id="SSF88946">
    <property type="entry name" value="Sigma2 domain of RNA polymerase sigma factors"/>
    <property type="match status" value="1"/>
</dbReference>
<sequence length="81" mass="9526">MKNELYDLVLRAQNGDNDALQEILTIISPKIRFARTQIKPDRQDDLEQNILETLIRKIMTYDLNQTPDFSAFCRQKSKNVK</sequence>
<protein>
    <recommendedName>
        <fullName evidence="1">Helix-turn-helix conjugative transposon-like domain-containing protein</fullName>
    </recommendedName>
</protein>
<evidence type="ECO:0000313" key="2">
    <source>
        <dbReference type="EMBL" id="GAF07843.1"/>
    </source>
</evidence>
<reference evidence="2 3" key="1">
    <citation type="journal article" date="2014" name="Genome Announc.">
        <title>Draft Genome Sequence of Paenibacillus pini JCM 16418T, Isolated from the Rhizosphere of Pine Tree.</title>
        <authorList>
            <person name="Yuki M."/>
            <person name="Oshima K."/>
            <person name="Suda W."/>
            <person name="Oshida Y."/>
            <person name="Kitamura K."/>
            <person name="Iida Y."/>
            <person name="Hattori M."/>
            <person name="Ohkuma M."/>
        </authorList>
    </citation>
    <scope>NUCLEOTIDE SEQUENCE [LARGE SCALE GENOMIC DNA]</scope>
    <source>
        <strain evidence="2 3">JCM 16418</strain>
    </source>
</reference>
<dbReference type="STRING" id="1236976.JCM16418_1874"/>
<name>W7YJJ2_9BACL</name>
<evidence type="ECO:0000259" key="1">
    <source>
        <dbReference type="Pfam" id="PF12645"/>
    </source>
</evidence>
<dbReference type="GO" id="GO:0003700">
    <property type="term" value="F:DNA-binding transcription factor activity"/>
    <property type="evidence" value="ECO:0007669"/>
    <property type="project" value="InterPro"/>
</dbReference>
<dbReference type="InterPro" id="IPR013325">
    <property type="entry name" value="RNA_pol_sigma_r2"/>
</dbReference>
<evidence type="ECO:0000313" key="3">
    <source>
        <dbReference type="Proteomes" id="UP000019364"/>
    </source>
</evidence>
<dbReference type="RefSeq" id="WP_036647622.1">
    <property type="nucleotide sequence ID" value="NZ_BAVZ01000004.1"/>
</dbReference>
<dbReference type="Pfam" id="PF12645">
    <property type="entry name" value="HTH_16"/>
    <property type="match status" value="1"/>
</dbReference>
<comment type="caution">
    <text evidence="2">The sequence shown here is derived from an EMBL/GenBank/DDBJ whole genome shotgun (WGS) entry which is preliminary data.</text>
</comment>
<accession>W7YJJ2</accession>
<proteinExistence type="predicted"/>
<dbReference type="InterPro" id="IPR024760">
    <property type="entry name" value="HTH_dom_conjug_TS-like"/>
</dbReference>
<dbReference type="eggNOG" id="ENOG50306FR">
    <property type="taxonomic scope" value="Bacteria"/>
</dbReference>
<feature type="domain" description="Helix-turn-helix conjugative transposon-like" evidence="1">
    <location>
        <begin position="6"/>
        <end position="62"/>
    </location>
</feature>
<dbReference type="OrthoDB" id="2382175at2"/>
<organism evidence="2 3">
    <name type="scientific">Paenibacillus pini JCM 16418</name>
    <dbReference type="NCBI Taxonomy" id="1236976"/>
    <lineage>
        <taxon>Bacteria</taxon>
        <taxon>Bacillati</taxon>
        <taxon>Bacillota</taxon>
        <taxon>Bacilli</taxon>
        <taxon>Bacillales</taxon>
        <taxon>Paenibacillaceae</taxon>
        <taxon>Paenibacillus</taxon>
    </lineage>
</organism>